<dbReference type="Pfam" id="PF00651">
    <property type="entry name" value="BTB"/>
    <property type="match status" value="1"/>
</dbReference>
<dbReference type="SUPFAM" id="SSF54695">
    <property type="entry name" value="POZ domain"/>
    <property type="match status" value="1"/>
</dbReference>
<keyword evidence="6" id="KW-1185">Reference proteome</keyword>
<dbReference type="InterPro" id="IPR000210">
    <property type="entry name" value="BTB/POZ_dom"/>
</dbReference>
<evidence type="ECO:0000256" key="2">
    <source>
        <dbReference type="ARBA" id="ARBA00022737"/>
    </source>
</evidence>
<proteinExistence type="predicted"/>
<evidence type="ECO:0000259" key="4">
    <source>
        <dbReference type="PROSITE" id="PS50097"/>
    </source>
</evidence>
<reference evidence="6" key="1">
    <citation type="submission" date="2014-03" db="EMBL/GenBank/DDBJ databases">
        <authorList>
            <person name="Aksoy S."/>
            <person name="Warren W."/>
            <person name="Wilson R.K."/>
        </authorList>
    </citation>
    <scope>NUCLEOTIDE SEQUENCE [LARGE SCALE GENOMIC DNA]</scope>
    <source>
        <strain evidence="6">IAEA</strain>
    </source>
</reference>
<evidence type="ECO:0000256" key="1">
    <source>
        <dbReference type="ARBA" id="ARBA00022441"/>
    </source>
</evidence>
<keyword evidence="3" id="KW-0009">Actin-binding</keyword>
<feature type="domain" description="BTB" evidence="4">
    <location>
        <begin position="77"/>
        <end position="144"/>
    </location>
</feature>
<dbReference type="AlphaFoldDB" id="A0A1A9W179"/>
<dbReference type="PANTHER" id="PTHR24412:SF475">
    <property type="entry name" value="KELCH-LIKE PROTEIN 17"/>
    <property type="match status" value="1"/>
</dbReference>
<protein>
    <submittedName>
        <fullName evidence="5">BTB domain-containing protein</fullName>
    </submittedName>
</protein>
<evidence type="ECO:0000313" key="5">
    <source>
        <dbReference type="EnsemblMetazoa" id="GBRI002597-PA"/>
    </source>
</evidence>
<keyword evidence="1" id="KW-0880">Kelch repeat</keyword>
<sequence>MASDEDTHSGDFIFNKLKIYMGGVLCLNEYPYSHRTNMIANGADEVQEIAESECKNSGYGNAILNRLNKMRVSQKYCDFILDVGGELIHVHKIAISIGSPYFAAMLDADTMERREGIVKLNNVDILAVKSLVEYMYSGTITIAGVHVASLLRAADMFHMQWVKERCQEFLQRNVSLTNTFRMRRSAG</sequence>
<dbReference type="VEuPathDB" id="VectorBase:GBRI002597"/>
<reference evidence="5" key="2">
    <citation type="submission" date="2020-05" db="UniProtKB">
        <authorList>
            <consortium name="EnsemblMetazoa"/>
        </authorList>
    </citation>
    <scope>IDENTIFICATION</scope>
    <source>
        <strain evidence="5">IAEA</strain>
    </source>
</reference>
<name>A0A1A9W179_9MUSC</name>
<dbReference type="PROSITE" id="PS50097">
    <property type="entry name" value="BTB"/>
    <property type="match status" value="1"/>
</dbReference>
<keyword evidence="2" id="KW-0677">Repeat</keyword>
<dbReference type="InterPro" id="IPR011333">
    <property type="entry name" value="SKP1/BTB/POZ_sf"/>
</dbReference>
<dbReference type="EnsemblMetazoa" id="GBRI002597-RA">
    <property type="protein sequence ID" value="GBRI002597-PA"/>
    <property type="gene ID" value="GBRI002597"/>
</dbReference>
<dbReference type="STRING" id="37001.A0A1A9W179"/>
<evidence type="ECO:0000313" key="6">
    <source>
        <dbReference type="Proteomes" id="UP000091820"/>
    </source>
</evidence>
<accession>A0A1A9W179</accession>
<organism evidence="5 6">
    <name type="scientific">Glossina brevipalpis</name>
    <dbReference type="NCBI Taxonomy" id="37001"/>
    <lineage>
        <taxon>Eukaryota</taxon>
        <taxon>Metazoa</taxon>
        <taxon>Ecdysozoa</taxon>
        <taxon>Arthropoda</taxon>
        <taxon>Hexapoda</taxon>
        <taxon>Insecta</taxon>
        <taxon>Pterygota</taxon>
        <taxon>Neoptera</taxon>
        <taxon>Endopterygota</taxon>
        <taxon>Diptera</taxon>
        <taxon>Brachycera</taxon>
        <taxon>Muscomorpha</taxon>
        <taxon>Hippoboscoidea</taxon>
        <taxon>Glossinidae</taxon>
        <taxon>Glossina</taxon>
    </lineage>
</organism>
<dbReference type="Proteomes" id="UP000091820">
    <property type="component" value="Unassembled WGS sequence"/>
</dbReference>
<dbReference type="Gene3D" id="3.30.710.10">
    <property type="entry name" value="Potassium Channel Kv1.1, Chain A"/>
    <property type="match status" value="1"/>
</dbReference>
<dbReference type="PANTHER" id="PTHR24412">
    <property type="entry name" value="KELCH PROTEIN"/>
    <property type="match status" value="1"/>
</dbReference>
<dbReference type="SMART" id="SM00225">
    <property type="entry name" value="BTB"/>
    <property type="match status" value="1"/>
</dbReference>
<evidence type="ECO:0000256" key="3">
    <source>
        <dbReference type="ARBA" id="ARBA00023203"/>
    </source>
</evidence>